<dbReference type="EMBL" id="LBOI01000007">
    <property type="protein sequence ID" value="KKP31591.1"/>
    <property type="molecule type" value="Genomic_DNA"/>
</dbReference>
<gene>
    <name evidence="3" type="ORF">UR21_C0007G0008</name>
</gene>
<dbReference type="GO" id="GO:0016757">
    <property type="term" value="F:glycosyltransferase activity"/>
    <property type="evidence" value="ECO:0007669"/>
    <property type="project" value="InterPro"/>
</dbReference>
<feature type="domain" description="Glycosyltransferase subfamily 4-like N-terminal" evidence="2">
    <location>
        <begin position="16"/>
        <end position="190"/>
    </location>
</feature>
<dbReference type="SUPFAM" id="SSF53756">
    <property type="entry name" value="UDP-Glycosyltransferase/glycogen phosphorylase"/>
    <property type="match status" value="1"/>
</dbReference>
<comment type="caution">
    <text evidence="3">The sequence shown here is derived from an EMBL/GenBank/DDBJ whole genome shotgun (WGS) entry which is preliminary data.</text>
</comment>
<dbReference type="PANTHER" id="PTHR45947">
    <property type="entry name" value="SULFOQUINOVOSYL TRANSFERASE SQD2"/>
    <property type="match status" value="1"/>
</dbReference>
<feature type="domain" description="Glycosyl transferase family 1" evidence="1">
    <location>
        <begin position="198"/>
        <end position="357"/>
    </location>
</feature>
<dbReference type="Proteomes" id="UP000034803">
    <property type="component" value="Unassembled WGS sequence"/>
</dbReference>
<accession>A0A0F9YZ05</accession>
<dbReference type="InterPro" id="IPR028098">
    <property type="entry name" value="Glyco_trans_4-like_N"/>
</dbReference>
<proteinExistence type="predicted"/>
<organism evidence="3 4">
    <name type="scientific">Candidatus Woesebacteria bacterium GW2011_GWC2_31_9</name>
    <dbReference type="NCBI Taxonomy" id="1618586"/>
    <lineage>
        <taxon>Bacteria</taxon>
        <taxon>Candidatus Woeseibacteriota</taxon>
    </lineage>
</organism>
<dbReference type="AlphaFoldDB" id="A0A0F9YZ05"/>
<reference evidence="3 4" key="1">
    <citation type="journal article" date="2015" name="Nature">
        <title>rRNA introns, odd ribosomes, and small enigmatic genomes across a large radiation of phyla.</title>
        <authorList>
            <person name="Brown C.T."/>
            <person name="Hug L.A."/>
            <person name="Thomas B.C."/>
            <person name="Sharon I."/>
            <person name="Castelle C.J."/>
            <person name="Singh A."/>
            <person name="Wilkins M.J."/>
            <person name="Williams K.H."/>
            <person name="Banfield J.F."/>
        </authorList>
    </citation>
    <scope>NUCLEOTIDE SEQUENCE [LARGE SCALE GENOMIC DNA]</scope>
</reference>
<dbReference type="InterPro" id="IPR001296">
    <property type="entry name" value="Glyco_trans_1"/>
</dbReference>
<keyword evidence="3" id="KW-0808">Transferase</keyword>
<dbReference type="Pfam" id="PF00534">
    <property type="entry name" value="Glycos_transf_1"/>
    <property type="match status" value="1"/>
</dbReference>
<dbReference type="PANTHER" id="PTHR45947:SF3">
    <property type="entry name" value="SULFOQUINOVOSYL TRANSFERASE SQD2"/>
    <property type="match status" value="1"/>
</dbReference>
<evidence type="ECO:0000313" key="3">
    <source>
        <dbReference type="EMBL" id="KKP31591.1"/>
    </source>
</evidence>
<protein>
    <submittedName>
        <fullName evidence="3">Glycosyl transferase family 1</fullName>
    </submittedName>
</protein>
<evidence type="ECO:0000259" key="2">
    <source>
        <dbReference type="Pfam" id="PF13439"/>
    </source>
</evidence>
<dbReference type="InterPro" id="IPR050194">
    <property type="entry name" value="Glycosyltransferase_grp1"/>
</dbReference>
<name>A0A0F9YZ05_9BACT</name>
<evidence type="ECO:0000259" key="1">
    <source>
        <dbReference type="Pfam" id="PF00534"/>
    </source>
</evidence>
<dbReference type="Pfam" id="PF13439">
    <property type="entry name" value="Glyco_transf_4"/>
    <property type="match status" value="1"/>
</dbReference>
<dbReference type="Gene3D" id="3.40.50.2000">
    <property type="entry name" value="Glycogen Phosphorylase B"/>
    <property type="match status" value="2"/>
</dbReference>
<dbReference type="CDD" id="cd03801">
    <property type="entry name" value="GT4_PimA-like"/>
    <property type="match status" value="1"/>
</dbReference>
<sequence length="383" mass="43787">MKIVIATSYKIENETGTAYVSNELANALSKKNDVLFLCLGDKYTFTNVSKNLKLLKIPSIDIGKLTLPIITPDVVIKVFKCLNKFSPDIVHAQNSILNSSLVQTWTLNNKVPLVVTFHHIPTQSIEHIIPKLSKTRFVKLVQEFYVNTNLKKFLKYTDGVIALNKTVEDSIRQIDKKVQIKIINNGLNLNDLFKIKIKNINSSKRVDFIFLGSYTERKNQEYLIRIFSHLPKNYHLTCYGKKKNSGEYLRKLYKLSNKLKTKNVTLEDYTNNLIAVFEKSDFFITASLKEAQSLAIIQALASGKPVIGIENETTSEIINDKNGLIIAKKTTPKKFAQKIIKLIDKDNYQQLSREARKTSEKFKIEKVVLKIEKFYKSITNSNS</sequence>
<evidence type="ECO:0000313" key="4">
    <source>
        <dbReference type="Proteomes" id="UP000034803"/>
    </source>
</evidence>